<dbReference type="CDD" id="cd00761">
    <property type="entry name" value="Glyco_tranf_GTA_type"/>
    <property type="match status" value="1"/>
</dbReference>
<comment type="caution">
    <text evidence="3">The sequence shown here is derived from an EMBL/GenBank/DDBJ whole genome shotgun (WGS) entry which is preliminary data.</text>
</comment>
<dbReference type="PANTHER" id="PTHR43685">
    <property type="entry name" value="GLYCOSYLTRANSFERASE"/>
    <property type="match status" value="1"/>
</dbReference>
<comment type="similarity">
    <text evidence="1">Belongs to the glycosyltransferase 2 family.</text>
</comment>
<feature type="domain" description="Glycosyltransferase 2-like" evidence="2">
    <location>
        <begin position="9"/>
        <end position="135"/>
    </location>
</feature>
<dbReference type="InterPro" id="IPR029044">
    <property type="entry name" value="Nucleotide-diphossugar_trans"/>
</dbReference>
<dbReference type="Proteomes" id="UP001139263">
    <property type="component" value="Unassembled WGS sequence"/>
</dbReference>
<keyword evidence="3" id="KW-0808">Transferase</keyword>
<keyword evidence="3" id="KW-0328">Glycosyltransferase</keyword>
<dbReference type="EMBL" id="JALBUF010000014">
    <property type="protein sequence ID" value="MCI0184447.1"/>
    <property type="molecule type" value="Genomic_DNA"/>
</dbReference>
<dbReference type="InterPro" id="IPR001173">
    <property type="entry name" value="Glyco_trans_2-like"/>
</dbReference>
<reference evidence="3" key="1">
    <citation type="submission" date="2022-03" db="EMBL/GenBank/DDBJ databases">
        <title>Draft Genome Sequence of Firmicute Strain S0AB, a Heterotrophic Iron/Sulfur-Oxidizing Extreme Acidophile.</title>
        <authorList>
            <person name="Vergara E."/>
            <person name="Pakostova E."/>
            <person name="Johnson D.B."/>
            <person name="Holmes D.S."/>
        </authorList>
    </citation>
    <scope>NUCLEOTIDE SEQUENCE</scope>
    <source>
        <strain evidence="3">S0AB</strain>
    </source>
</reference>
<dbReference type="SUPFAM" id="SSF53448">
    <property type="entry name" value="Nucleotide-diphospho-sugar transferases"/>
    <property type="match status" value="1"/>
</dbReference>
<accession>A0A9X1VEA1</accession>
<dbReference type="EC" id="2.4.2.53" evidence="3"/>
<keyword evidence="4" id="KW-1185">Reference proteome</keyword>
<name>A0A9X1VEA1_9BACL</name>
<dbReference type="Gene3D" id="3.90.550.10">
    <property type="entry name" value="Spore Coat Polysaccharide Biosynthesis Protein SpsA, Chain A"/>
    <property type="match status" value="1"/>
</dbReference>
<evidence type="ECO:0000256" key="1">
    <source>
        <dbReference type="ARBA" id="ARBA00006739"/>
    </source>
</evidence>
<evidence type="ECO:0000313" key="4">
    <source>
        <dbReference type="Proteomes" id="UP001139263"/>
    </source>
</evidence>
<proteinExistence type="inferred from homology"/>
<gene>
    <name evidence="3" type="primary">arnC_3</name>
    <name evidence="3" type="ORF">MM817_02744</name>
</gene>
<dbReference type="InterPro" id="IPR050834">
    <property type="entry name" value="Glycosyltransf_2"/>
</dbReference>
<dbReference type="AlphaFoldDB" id="A0A9X1VEA1"/>
<dbReference type="Pfam" id="PF00535">
    <property type="entry name" value="Glycos_transf_2"/>
    <property type="match status" value="1"/>
</dbReference>
<protein>
    <submittedName>
        <fullName evidence="3">Undecaprenyl-phosphate 4-deoxy-4-formamido-L-arabinose transferase</fullName>
        <ecNumber evidence="3">2.4.2.53</ecNumber>
    </submittedName>
</protein>
<dbReference type="PANTHER" id="PTHR43685:SF11">
    <property type="entry name" value="GLYCOSYLTRANSFERASE TAGX-RELATED"/>
    <property type="match status" value="1"/>
</dbReference>
<sequence length="235" mass="26882">MIPTHPKVTIVICSYNEEMRISKALQSVLDQTTDDWECLVVDDGSTDHTIDIVRSFHDSRIKLITLPINLGKAHALNAALLQTKGIYLLELDADDWLPNLAVSTLLSEMDDQSHEVGLLTSSYHVWRQTRRGHLLYRGIEHSTPITVSKEYAKVPIPRFYRTDRLRSFGGWDVSDSSYGRLYEDVAMTLQFLQKSRIAIINQPLYHRVIRSWSSSQVSDHPYSAWAQVNLTDPFP</sequence>
<organism evidence="3 4">
    <name type="scientific">Sulfoacidibacillus ferrooxidans</name>
    <dbReference type="NCBI Taxonomy" id="2005001"/>
    <lineage>
        <taxon>Bacteria</taxon>
        <taxon>Bacillati</taxon>
        <taxon>Bacillota</taxon>
        <taxon>Bacilli</taxon>
        <taxon>Bacillales</taxon>
        <taxon>Alicyclobacillaceae</taxon>
        <taxon>Sulfoacidibacillus</taxon>
    </lineage>
</organism>
<evidence type="ECO:0000259" key="2">
    <source>
        <dbReference type="Pfam" id="PF00535"/>
    </source>
</evidence>
<dbReference type="RefSeq" id="WP_241716131.1">
    <property type="nucleotide sequence ID" value="NZ_JALBUF010000014.1"/>
</dbReference>
<dbReference type="GO" id="GO:0099621">
    <property type="term" value="F:undecaprenyl-phosphate 4-deoxy-4-formamido-L-arabinose transferase activity"/>
    <property type="evidence" value="ECO:0007669"/>
    <property type="project" value="UniProtKB-EC"/>
</dbReference>
<evidence type="ECO:0000313" key="3">
    <source>
        <dbReference type="EMBL" id="MCI0184447.1"/>
    </source>
</evidence>